<dbReference type="InterPro" id="IPR036390">
    <property type="entry name" value="WH_DNA-bd_sf"/>
</dbReference>
<reference evidence="2 3" key="1">
    <citation type="journal article" date="2013" name="Genome Announc.">
        <title>Draft Genome Sequence of the Cellulolytic, Mesophilic, Anaerobic Bacterium Clostridium termitidis Strain CT1112 (DSM 5398).</title>
        <authorList>
            <person name="Lal S."/>
            <person name="Ramachandran U."/>
            <person name="Zhang X."/>
            <person name="Munir R."/>
            <person name="Sparling R."/>
            <person name="Levin D.B."/>
        </authorList>
    </citation>
    <scope>NUCLEOTIDE SEQUENCE [LARGE SCALE GENOMIC DNA]</scope>
    <source>
        <strain evidence="2 3">CT1112</strain>
    </source>
</reference>
<proteinExistence type="predicted"/>
<keyword evidence="3" id="KW-1185">Reference proteome</keyword>
<protein>
    <submittedName>
        <fullName evidence="2">Putative transcriptional regulator</fullName>
    </submittedName>
</protein>
<dbReference type="eggNOG" id="COG1695">
    <property type="taxonomic scope" value="Bacteria"/>
</dbReference>
<name>S0FIE7_RUMCE</name>
<dbReference type="InterPro" id="IPR036388">
    <property type="entry name" value="WH-like_DNA-bd_sf"/>
</dbReference>
<organism evidence="2 3">
    <name type="scientific">Ruminiclostridium cellobioparum subsp. termitidis CT1112</name>
    <dbReference type="NCBI Taxonomy" id="1195236"/>
    <lineage>
        <taxon>Bacteria</taxon>
        <taxon>Bacillati</taxon>
        <taxon>Bacillota</taxon>
        <taxon>Clostridia</taxon>
        <taxon>Eubacteriales</taxon>
        <taxon>Oscillospiraceae</taxon>
        <taxon>Ruminiclostridium</taxon>
    </lineage>
</organism>
<dbReference type="InterPro" id="IPR005149">
    <property type="entry name" value="Tscrpt_reg_PadR_N"/>
</dbReference>
<dbReference type="SUPFAM" id="SSF46785">
    <property type="entry name" value="Winged helix' DNA-binding domain"/>
    <property type="match status" value="1"/>
</dbReference>
<gene>
    <name evidence="2" type="ORF">CTER_4471</name>
</gene>
<evidence type="ECO:0000313" key="2">
    <source>
        <dbReference type="EMBL" id="EMS69861.1"/>
    </source>
</evidence>
<evidence type="ECO:0000313" key="3">
    <source>
        <dbReference type="Proteomes" id="UP000014155"/>
    </source>
</evidence>
<dbReference type="PATRIC" id="fig|1195236.3.peg.4655"/>
<dbReference type="Proteomes" id="UP000014155">
    <property type="component" value="Unassembled WGS sequence"/>
</dbReference>
<dbReference type="PANTHER" id="PTHR43252:SF6">
    <property type="entry name" value="NEGATIVE TRANSCRIPTION REGULATOR PADR"/>
    <property type="match status" value="1"/>
</dbReference>
<sequence length="183" mass="21324">MSIKHAILGALSWKPTTGYDLKKFFENSAAMYWSGNNNQIYKALVQLLEEGLVTNEIQHQDKAPTKKIYSITGKGLNELKQWVLAASDAPEFRKTFLVQLSWADLLTEEELLAVLANYENEVKIQLLIHEENNRRGREYPSRSSREVILWDMISENIISSYKNELNWIENLRQQLYKKGLFEE</sequence>
<feature type="domain" description="Transcription regulator PadR N-terminal" evidence="1">
    <location>
        <begin position="7"/>
        <end position="80"/>
    </location>
</feature>
<dbReference type="RefSeq" id="WP_004629544.1">
    <property type="nucleotide sequence ID" value="NZ_AORV01000063.1"/>
</dbReference>
<accession>S0FIE7</accession>
<dbReference type="Gene3D" id="1.10.10.10">
    <property type="entry name" value="Winged helix-like DNA-binding domain superfamily/Winged helix DNA-binding domain"/>
    <property type="match status" value="1"/>
</dbReference>
<dbReference type="AlphaFoldDB" id="S0FIE7"/>
<dbReference type="EMBL" id="AORV01000063">
    <property type="protein sequence ID" value="EMS69861.1"/>
    <property type="molecule type" value="Genomic_DNA"/>
</dbReference>
<dbReference type="Pfam" id="PF03551">
    <property type="entry name" value="PadR"/>
    <property type="match status" value="1"/>
</dbReference>
<comment type="caution">
    <text evidence="2">The sequence shown here is derived from an EMBL/GenBank/DDBJ whole genome shotgun (WGS) entry which is preliminary data.</text>
</comment>
<evidence type="ECO:0000259" key="1">
    <source>
        <dbReference type="Pfam" id="PF03551"/>
    </source>
</evidence>
<dbReference type="PANTHER" id="PTHR43252">
    <property type="entry name" value="TRANSCRIPTIONAL REGULATOR YQJI"/>
    <property type="match status" value="1"/>
</dbReference>